<dbReference type="Proteomes" id="UP000095767">
    <property type="component" value="Unassembled WGS sequence"/>
</dbReference>
<comment type="caution">
    <text evidence="1">The sequence shown here is derived from an EMBL/GenBank/DDBJ whole genome shotgun (WGS) entry which is preliminary data.</text>
</comment>
<dbReference type="EMBL" id="LWDX02024983">
    <property type="protein sequence ID" value="OEL30697.1"/>
    <property type="molecule type" value="Genomic_DNA"/>
</dbReference>
<keyword evidence="2" id="KW-1185">Reference proteome</keyword>
<evidence type="ECO:0000313" key="2">
    <source>
        <dbReference type="Proteomes" id="UP000095767"/>
    </source>
</evidence>
<sequence>LDGNVHGMNFYGGEETRFLPRRIILECLKSFGLSRYVFDYYQIYFTKNVSLDL</sequence>
<protein>
    <submittedName>
        <fullName evidence="1">Uncharacterized protein</fullName>
    </submittedName>
</protein>
<gene>
    <name evidence="1" type="ORF">BAE44_0008284</name>
</gene>
<reference evidence="1 2" key="1">
    <citation type="submission" date="2016-09" db="EMBL/GenBank/DDBJ databases">
        <title>The draft genome of Dichanthelium oligosanthes: A C3 panicoid grass species.</title>
        <authorList>
            <person name="Studer A.J."/>
            <person name="Schnable J.C."/>
            <person name="Brutnell T.P."/>
        </authorList>
    </citation>
    <scope>NUCLEOTIDE SEQUENCE [LARGE SCALE GENOMIC DNA]</scope>
    <source>
        <strain evidence="2">cv. Kellogg 1175</strain>
        <tissue evidence="1">Leaf</tissue>
    </source>
</reference>
<dbReference type="OrthoDB" id="690283at2759"/>
<accession>A0A1E5VZX6</accession>
<dbReference type="AlphaFoldDB" id="A0A1E5VZX6"/>
<proteinExistence type="predicted"/>
<organism evidence="1 2">
    <name type="scientific">Dichanthelium oligosanthes</name>
    <dbReference type="NCBI Taxonomy" id="888268"/>
    <lineage>
        <taxon>Eukaryota</taxon>
        <taxon>Viridiplantae</taxon>
        <taxon>Streptophyta</taxon>
        <taxon>Embryophyta</taxon>
        <taxon>Tracheophyta</taxon>
        <taxon>Spermatophyta</taxon>
        <taxon>Magnoliopsida</taxon>
        <taxon>Liliopsida</taxon>
        <taxon>Poales</taxon>
        <taxon>Poaceae</taxon>
        <taxon>PACMAD clade</taxon>
        <taxon>Panicoideae</taxon>
        <taxon>Panicodae</taxon>
        <taxon>Paniceae</taxon>
        <taxon>Dichantheliinae</taxon>
        <taxon>Dichanthelium</taxon>
    </lineage>
</organism>
<feature type="non-terminal residue" evidence="1">
    <location>
        <position position="1"/>
    </location>
</feature>
<evidence type="ECO:0000313" key="1">
    <source>
        <dbReference type="EMBL" id="OEL30697.1"/>
    </source>
</evidence>
<name>A0A1E5VZX6_9POAL</name>